<accession>A0ACB8TXK1</accession>
<protein>
    <submittedName>
        <fullName evidence="1">Uncharacterized protein</fullName>
    </submittedName>
</protein>
<dbReference type="EMBL" id="MU274922">
    <property type="protein sequence ID" value="KAI0086715.1"/>
    <property type="molecule type" value="Genomic_DNA"/>
</dbReference>
<comment type="caution">
    <text evidence="1">The sequence shown here is derived from an EMBL/GenBank/DDBJ whole genome shotgun (WGS) entry which is preliminary data.</text>
</comment>
<dbReference type="Proteomes" id="UP001055072">
    <property type="component" value="Unassembled WGS sequence"/>
</dbReference>
<gene>
    <name evidence="1" type="ORF">BDY19DRAFT_894419</name>
</gene>
<keyword evidence="2" id="KW-1185">Reference proteome</keyword>
<evidence type="ECO:0000313" key="2">
    <source>
        <dbReference type="Proteomes" id="UP001055072"/>
    </source>
</evidence>
<feature type="non-terminal residue" evidence="1">
    <location>
        <position position="1"/>
    </location>
</feature>
<name>A0ACB8TXK1_9APHY</name>
<evidence type="ECO:0000313" key="1">
    <source>
        <dbReference type="EMBL" id="KAI0086715.1"/>
    </source>
</evidence>
<proteinExistence type="predicted"/>
<sequence>EEVVVSVQGYALRTSLPPVTCKDSLPKNILSAKQLILLTGLGAEGFTKASRAVLAIRSMFTSNLPRNSLLPWTPIVDNGHQCLEFSNCYFSTSQLEGLNPVEFDPAVDPKGILASLEVDGKHTDDNVVLYFERLAGKNKGYESTLEETYIAIKPVAIRPGYLVEVQSSFSVAPLNKGRYVMLNKLRSICILSKQVQDVSYIDTEA</sequence>
<organism evidence="1 2">
    <name type="scientific">Irpex rosettiformis</name>
    <dbReference type="NCBI Taxonomy" id="378272"/>
    <lineage>
        <taxon>Eukaryota</taxon>
        <taxon>Fungi</taxon>
        <taxon>Dikarya</taxon>
        <taxon>Basidiomycota</taxon>
        <taxon>Agaricomycotina</taxon>
        <taxon>Agaricomycetes</taxon>
        <taxon>Polyporales</taxon>
        <taxon>Irpicaceae</taxon>
        <taxon>Irpex</taxon>
    </lineage>
</organism>
<reference evidence="1" key="1">
    <citation type="journal article" date="2021" name="Environ. Microbiol.">
        <title>Gene family expansions and transcriptome signatures uncover fungal adaptations to wood decay.</title>
        <authorList>
            <person name="Hage H."/>
            <person name="Miyauchi S."/>
            <person name="Viragh M."/>
            <person name="Drula E."/>
            <person name="Min B."/>
            <person name="Chaduli D."/>
            <person name="Navarro D."/>
            <person name="Favel A."/>
            <person name="Norest M."/>
            <person name="Lesage-Meessen L."/>
            <person name="Balint B."/>
            <person name="Merenyi Z."/>
            <person name="de Eugenio L."/>
            <person name="Morin E."/>
            <person name="Martinez A.T."/>
            <person name="Baldrian P."/>
            <person name="Stursova M."/>
            <person name="Martinez M.J."/>
            <person name="Novotny C."/>
            <person name="Magnuson J.K."/>
            <person name="Spatafora J.W."/>
            <person name="Maurice S."/>
            <person name="Pangilinan J."/>
            <person name="Andreopoulos W."/>
            <person name="LaButti K."/>
            <person name="Hundley H."/>
            <person name="Na H."/>
            <person name="Kuo A."/>
            <person name="Barry K."/>
            <person name="Lipzen A."/>
            <person name="Henrissat B."/>
            <person name="Riley R."/>
            <person name="Ahrendt S."/>
            <person name="Nagy L.G."/>
            <person name="Grigoriev I.V."/>
            <person name="Martin F."/>
            <person name="Rosso M.N."/>
        </authorList>
    </citation>
    <scope>NUCLEOTIDE SEQUENCE</scope>
    <source>
        <strain evidence="1">CBS 384.51</strain>
    </source>
</reference>